<gene>
    <name evidence="1" type="primary">ORF51004</name>
</gene>
<sequence>MILLKTNLEGNVGEQGDDGERKLGVVIRRWTSKGLAERSIAAKNRTCSRAITAGP</sequence>
<dbReference type="EMBL" id="HACG01017353">
    <property type="protein sequence ID" value="CEK64218.1"/>
    <property type="molecule type" value="Transcribed_RNA"/>
</dbReference>
<name>A0A0B6Z6Q8_9EUPU</name>
<protein>
    <submittedName>
        <fullName evidence="1">Uncharacterized protein</fullName>
    </submittedName>
</protein>
<accession>A0A0B6Z6Q8</accession>
<dbReference type="AlphaFoldDB" id="A0A0B6Z6Q8"/>
<proteinExistence type="predicted"/>
<organism evidence="1">
    <name type="scientific">Arion vulgaris</name>
    <dbReference type="NCBI Taxonomy" id="1028688"/>
    <lineage>
        <taxon>Eukaryota</taxon>
        <taxon>Metazoa</taxon>
        <taxon>Spiralia</taxon>
        <taxon>Lophotrochozoa</taxon>
        <taxon>Mollusca</taxon>
        <taxon>Gastropoda</taxon>
        <taxon>Heterobranchia</taxon>
        <taxon>Euthyneura</taxon>
        <taxon>Panpulmonata</taxon>
        <taxon>Eupulmonata</taxon>
        <taxon>Stylommatophora</taxon>
        <taxon>Helicina</taxon>
        <taxon>Arionoidea</taxon>
        <taxon>Arionidae</taxon>
        <taxon>Arion</taxon>
    </lineage>
</organism>
<reference evidence="1" key="1">
    <citation type="submission" date="2014-12" db="EMBL/GenBank/DDBJ databases">
        <title>Insight into the proteome of Arion vulgaris.</title>
        <authorList>
            <person name="Aradska J."/>
            <person name="Bulat T."/>
            <person name="Smidak R."/>
            <person name="Sarate P."/>
            <person name="Gangsoo J."/>
            <person name="Sialana F."/>
            <person name="Bilban M."/>
            <person name="Lubec G."/>
        </authorList>
    </citation>
    <scope>NUCLEOTIDE SEQUENCE</scope>
    <source>
        <tissue evidence="1">Skin</tissue>
    </source>
</reference>
<evidence type="ECO:0000313" key="1">
    <source>
        <dbReference type="EMBL" id="CEK64218.1"/>
    </source>
</evidence>